<feature type="modified residue" description="4-aspartylphosphate" evidence="2">
    <location>
        <position position="469"/>
    </location>
</feature>
<dbReference type="Pfam" id="PF01627">
    <property type="entry name" value="Hpt"/>
    <property type="match status" value="1"/>
</dbReference>
<dbReference type="InterPro" id="IPR050469">
    <property type="entry name" value="Diguanylate_Cyclase"/>
</dbReference>
<dbReference type="NCBIfam" id="TIGR00254">
    <property type="entry name" value="GGDEF"/>
    <property type="match status" value="1"/>
</dbReference>
<feature type="modified residue" description="Phosphohistidine" evidence="1">
    <location>
        <position position="36"/>
    </location>
</feature>
<keyword evidence="2" id="KW-0597">Phosphoprotein</keyword>
<dbReference type="InterPro" id="IPR011006">
    <property type="entry name" value="CheY-like_superfamily"/>
</dbReference>
<reference evidence="6 9" key="2">
    <citation type="submission" date="2019-06" db="EMBL/GenBank/DDBJ databases">
        <title>Whole genome shotgun sequence of Brevibacillus agri NBRC 15538.</title>
        <authorList>
            <person name="Hosoyama A."/>
            <person name="Uohara A."/>
            <person name="Ohji S."/>
            <person name="Ichikawa N."/>
        </authorList>
    </citation>
    <scope>NUCLEOTIDE SEQUENCE [LARGE SCALE GENOMIC DNA]</scope>
    <source>
        <strain evidence="6 9">NBRC 15538</strain>
    </source>
</reference>
<evidence type="ECO:0000313" key="7">
    <source>
        <dbReference type="EMBL" id="RNB45854.1"/>
    </source>
</evidence>
<dbReference type="GO" id="GO:0000160">
    <property type="term" value="P:phosphorelay signal transduction system"/>
    <property type="evidence" value="ECO:0007669"/>
    <property type="project" value="InterPro"/>
</dbReference>
<feature type="domain" description="GGDEF" evidence="4">
    <location>
        <begin position="268"/>
        <end position="401"/>
    </location>
</feature>
<dbReference type="InterPro" id="IPR001789">
    <property type="entry name" value="Sig_transdc_resp-reg_receiver"/>
</dbReference>
<feature type="domain" description="Response regulatory" evidence="3">
    <location>
        <begin position="413"/>
        <end position="536"/>
    </location>
</feature>
<accession>A0A3M8A3T1</accession>
<dbReference type="InterPro" id="IPR029787">
    <property type="entry name" value="Nucleotide_cyclase"/>
</dbReference>
<dbReference type="SMART" id="SM00448">
    <property type="entry name" value="REC"/>
    <property type="match status" value="2"/>
</dbReference>
<dbReference type="RefSeq" id="WP_005833340.1">
    <property type="nucleotide sequence ID" value="NZ_BJOD01000078.1"/>
</dbReference>
<comment type="caution">
    <text evidence="7">The sequence shown here is derived from an EMBL/GenBank/DDBJ whole genome shotgun (WGS) entry which is preliminary data.</text>
</comment>
<evidence type="ECO:0000259" key="3">
    <source>
        <dbReference type="PROSITE" id="PS50110"/>
    </source>
</evidence>
<gene>
    <name evidence="6" type="ORF">BAG01nite_46450</name>
    <name evidence="7" type="ORF">EB820_25485</name>
</gene>
<dbReference type="EMBL" id="RHHN01000127">
    <property type="protein sequence ID" value="RNB45854.1"/>
    <property type="molecule type" value="Genomic_DNA"/>
</dbReference>
<dbReference type="Gene3D" id="3.40.50.2300">
    <property type="match status" value="2"/>
</dbReference>
<evidence type="ECO:0000259" key="5">
    <source>
        <dbReference type="PROSITE" id="PS50894"/>
    </source>
</evidence>
<evidence type="ECO:0000313" key="6">
    <source>
        <dbReference type="EMBL" id="GED28543.1"/>
    </source>
</evidence>
<organism evidence="7 8">
    <name type="scientific">Brevibacillus agri</name>
    <dbReference type="NCBI Taxonomy" id="51101"/>
    <lineage>
        <taxon>Bacteria</taxon>
        <taxon>Bacillati</taxon>
        <taxon>Bacillota</taxon>
        <taxon>Bacilli</taxon>
        <taxon>Bacillales</taxon>
        <taxon>Paenibacillaceae</taxon>
        <taxon>Brevibacillus</taxon>
    </lineage>
</organism>
<dbReference type="Proteomes" id="UP000317180">
    <property type="component" value="Unassembled WGS sequence"/>
</dbReference>
<sequence>MMKYRDTLLFQVHKQFEAWLAQEGPVSHEELYRFVHSLRGTAGTIGLADLSELAQTLLEQLDQQDAKPWPTHEWRDFLQELIALCYEHRPEQEILLEDPTLPQESTYDNQPLLLILDDDVTLLMYLKEYLEKQNWSVIATVYPHKALDYFHDLNPDCLILDLNIPETGGFQVMQTLSEKIKKQYVPTTIISIDCDRETRLRAYRLGADDVMCKPLDLEELTVRLERQLRRKRWMDKILFLDELTGVYNRNCLADTYQKLLADSMRSHAPFSLAFLDIDHFKKVNDTYGHLVGDVVLSRFAAFIRGSAEKQDVFFRYGGEEFILLMPRTSVQEAQLRLERMLRDFRDLSFEASEGTFSLSFSAGVVQIEDAQKPLAYWIDAADTALYSAKNAGRCRIEAAVRSADPDTRTVKLKVAIIDDDPLICAVLADSARASLDGWIHSDIRTYHEGAAFFASSWHQGPEAYLIILDGIMPQMDGLDVLRRIRNLPNSKQYTVLMLTGRSGEQDIAQALQLGADDYMTKPFSTKELEARIKRLVKRMM</sequence>
<dbReference type="Gene3D" id="3.30.70.270">
    <property type="match status" value="1"/>
</dbReference>
<name>A0A3M8A3T1_9BACL</name>
<dbReference type="PANTHER" id="PTHR45138:SF9">
    <property type="entry name" value="DIGUANYLATE CYCLASE DGCM-RELATED"/>
    <property type="match status" value="1"/>
</dbReference>
<dbReference type="PROSITE" id="PS50887">
    <property type="entry name" value="GGDEF"/>
    <property type="match status" value="1"/>
</dbReference>
<dbReference type="InterPro" id="IPR036641">
    <property type="entry name" value="HPT_dom_sf"/>
</dbReference>
<dbReference type="FunFam" id="3.30.70.270:FF:000001">
    <property type="entry name" value="Diguanylate cyclase domain protein"/>
    <property type="match status" value="1"/>
</dbReference>
<dbReference type="SUPFAM" id="SSF47226">
    <property type="entry name" value="Histidine-containing phosphotransfer domain, HPT domain"/>
    <property type="match status" value="1"/>
</dbReference>
<dbReference type="GO" id="GO:0043709">
    <property type="term" value="P:cell adhesion involved in single-species biofilm formation"/>
    <property type="evidence" value="ECO:0007669"/>
    <property type="project" value="TreeGrafter"/>
</dbReference>
<keyword evidence="9" id="KW-1185">Reference proteome</keyword>
<evidence type="ECO:0000256" key="1">
    <source>
        <dbReference type="PROSITE-ProRule" id="PRU00110"/>
    </source>
</evidence>
<evidence type="ECO:0000259" key="4">
    <source>
        <dbReference type="PROSITE" id="PS50887"/>
    </source>
</evidence>
<dbReference type="GO" id="GO:0005886">
    <property type="term" value="C:plasma membrane"/>
    <property type="evidence" value="ECO:0007669"/>
    <property type="project" value="TreeGrafter"/>
</dbReference>
<evidence type="ECO:0000313" key="8">
    <source>
        <dbReference type="Proteomes" id="UP000276178"/>
    </source>
</evidence>
<dbReference type="GO" id="GO:1902201">
    <property type="term" value="P:negative regulation of bacterial-type flagellum-dependent cell motility"/>
    <property type="evidence" value="ECO:0007669"/>
    <property type="project" value="TreeGrafter"/>
</dbReference>
<protein>
    <submittedName>
        <fullName evidence="7">Diguanylate cyclase</fullName>
    </submittedName>
</protein>
<dbReference type="InterPro" id="IPR000160">
    <property type="entry name" value="GGDEF_dom"/>
</dbReference>
<dbReference type="AlphaFoldDB" id="A0A3M8A3T1"/>
<dbReference type="Proteomes" id="UP000276178">
    <property type="component" value="Unassembled WGS sequence"/>
</dbReference>
<feature type="modified residue" description="4-aspartylphosphate" evidence="2">
    <location>
        <position position="161"/>
    </location>
</feature>
<dbReference type="PROSITE" id="PS50894">
    <property type="entry name" value="HPT"/>
    <property type="match status" value="1"/>
</dbReference>
<dbReference type="OrthoDB" id="9759607at2"/>
<dbReference type="Gene3D" id="1.20.120.160">
    <property type="entry name" value="HPT domain"/>
    <property type="match status" value="1"/>
</dbReference>
<dbReference type="InterPro" id="IPR008207">
    <property type="entry name" value="Sig_transdc_His_kin_Hpt_dom"/>
</dbReference>
<evidence type="ECO:0000313" key="9">
    <source>
        <dbReference type="Proteomes" id="UP000317180"/>
    </source>
</evidence>
<dbReference type="GO" id="GO:0052621">
    <property type="term" value="F:diguanylate cyclase activity"/>
    <property type="evidence" value="ECO:0007669"/>
    <property type="project" value="TreeGrafter"/>
</dbReference>
<dbReference type="SUPFAM" id="SSF55073">
    <property type="entry name" value="Nucleotide cyclase"/>
    <property type="match status" value="1"/>
</dbReference>
<dbReference type="PANTHER" id="PTHR45138">
    <property type="entry name" value="REGULATORY COMPONENTS OF SENSORY TRANSDUCTION SYSTEM"/>
    <property type="match status" value="1"/>
</dbReference>
<dbReference type="SMART" id="SM00267">
    <property type="entry name" value="GGDEF"/>
    <property type="match status" value="1"/>
</dbReference>
<dbReference type="GeneID" id="82809882"/>
<dbReference type="InterPro" id="IPR043128">
    <property type="entry name" value="Rev_trsase/Diguanyl_cyclase"/>
</dbReference>
<dbReference type="PROSITE" id="PS50110">
    <property type="entry name" value="RESPONSE_REGULATORY"/>
    <property type="match status" value="2"/>
</dbReference>
<proteinExistence type="predicted"/>
<dbReference type="Pfam" id="PF00072">
    <property type="entry name" value="Response_reg"/>
    <property type="match status" value="2"/>
</dbReference>
<dbReference type="Pfam" id="PF00990">
    <property type="entry name" value="GGDEF"/>
    <property type="match status" value="1"/>
</dbReference>
<dbReference type="EMBL" id="BJOD01000078">
    <property type="protein sequence ID" value="GED28543.1"/>
    <property type="molecule type" value="Genomic_DNA"/>
</dbReference>
<evidence type="ECO:0000256" key="2">
    <source>
        <dbReference type="PROSITE-ProRule" id="PRU00169"/>
    </source>
</evidence>
<feature type="domain" description="Response regulatory" evidence="3">
    <location>
        <begin position="112"/>
        <end position="228"/>
    </location>
</feature>
<dbReference type="SUPFAM" id="SSF52172">
    <property type="entry name" value="CheY-like"/>
    <property type="match status" value="2"/>
</dbReference>
<reference evidence="7 8" key="1">
    <citation type="submission" date="2018-10" db="EMBL/GenBank/DDBJ databases">
        <title>Phylogenomics of Brevibacillus.</title>
        <authorList>
            <person name="Dunlap C."/>
        </authorList>
    </citation>
    <scope>NUCLEOTIDE SEQUENCE [LARGE SCALE GENOMIC DNA]</scope>
    <source>
        <strain evidence="7 8">NRRL NRS 1219</strain>
    </source>
</reference>
<dbReference type="CDD" id="cd01949">
    <property type="entry name" value="GGDEF"/>
    <property type="match status" value="1"/>
</dbReference>
<feature type="domain" description="HPt" evidence="5">
    <location>
        <begin position="1"/>
        <end position="99"/>
    </location>
</feature>